<keyword evidence="3" id="KW-1185">Reference proteome</keyword>
<reference evidence="2" key="1">
    <citation type="submission" date="2023-03" db="EMBL/GenBank/DDBJ databases">
        <title>Emydomyces testavorans Genome Sequence.</title>
        <authorList>
            <person name="Hoyer L."/>
        </authorList>
    </citation>
    <scope>NUCLEOTIDE SEQUENCE</scope>
    <source>
        <strain evidence="2">16-2883</strain>
    </source>
</reference>
<protein>
    <recommendedName>
        <fullName evidence="4">BZIP domain-containing protein</fullName>
    </recommendedName>
</protein>
<evidence type="ECO:0000256" key="1">
    <source>
        <dbReference type="SAM" id="MobiDB-lite"/>
    </source>
</evidence>
<proteinExistence type="predicted"/>
<feature type="region of interest" description="Disordered" evidence="1">
    <location>
        <begin position="84"/>
        <end position="192"/>
    </location>
</feature>
<gene>
    <name evidence="2" type="ORF">PRK78_002313</name>
</gene>
<evidence type="ECO:0000313" key="2">
    <source>
        <dbReference type="EMBL" id="WEW56858.1"/>
    </source>
</evidence>
<dbReference type="EMBL" id="CP120627">
    <property type="protein sequence ID" value="WEW56858.1"/>
    <property type="molecule type" value="Genomic_DNA"/>
</dbReference>
<dbReference type="PANTHER" id="PTHR42070">
    <property type="entry name" value="FILAMENT ASSOCIATED PROTEIN, PUTATIVE (AFU_ORTHOLOGUE AFUA_8G06630)-RELATED"/>
    <property type="match status" value="1"/>
</dbReference>
<accession>A0AAF0DEN0</accession>
<feature type="region of interest" description="Disordered" evidence="1">
    <location>
        <begin position="1"/>
        <end position="22"/>
    </location>
</feature>
<feature type="compositionally biased region" description="Basic and acidic residues" evidence="1">
    <location>
        <begin position="1"/>
        <end position="18"/>
    </location>
</feature>
<dbReference type="CDD" id="cd14688">
    <property type="entry name" value="bZIP_YAP"/>
    <property type="match status" value="1"/>
</dbReference>
<evidence type="ECO:0008006" key="4">
    <source>
        <dbReference type="Google" id="ProtNLM"/>
    </source>
</evidence>
<dbReference type="Proteomes" id="UP001219355">
    <property type="component" value="Chromosome 1"/>
</dbReference>
<evidence type="ECO:0000313" key="3">
    <source>
        <dbReference type="Proteomes" id="UP001219355"/>
    </source>
</evidence>
<organism evidence="2 3">
    <name type="scientific">Emydomyces testavorans</name>
    <dbReference type="NCBI Taxonomy" id="2070801"/>
    <lineage>
        <taxon>Eukaryota</taxon>
        <taxon>Fungi</taxon>
        <taxon>Dikarya</taxon>
        <taxon>Ascomycota</taxon>
        <taxon>Pezizomycotina</taxon>
        <taxon>Eurotiomycetes</taxon>
        <taxon>Eurotiomycetidae</taxon>
        <taxon>Onygenales</taxon>
        <taxon>Nannizziopsiaceae</taxon>
        <taxon>Emydomyces</taxon>
    </lineage>
</organism>
<dbReference type="AlphaFoldDB" id="A0AAF0DEN0"/>
<name>A0AAF0DEN0_9EURO</name>
<sequence length="260" mass="28501">MLQPDHASKSARIRDNQRRSRARRKEYIQDLERRLQKFEKLGVEATLEVQAAGRKVAEENLLLRSLLRLRGVTDVDVEEYLRVHGDGRKSDGGGGGGGGVSAELRPSSSSMSRLVQGDKAGEGRVDHAMTKRRGLKSAQGYSHMDGLGSEERMGGVQPARRWEAGPSSGAVRNGHQPRTRTPSCDGLTATDGETSRECNQKDELYNEFDAAQVTSCETAARIITMMRGDPDTRDARTELGCAPGADCVVKNMTIFEILDR</sequence>
<dbReference type="PANTHER" id="PTHR42070:SF1">
    <property type="entry name" value="FILAMENT ASSOCIATED PROTEIN, PUTATIVE (AFU_ORTHOLOGUE AFUA_8G06630)-RELATED"/>
    <property type="match status" value="1"/>
</dbReference>
<feature type="compositionally biased region" description="Basic and acidic residues" evidence="1">
    <location>
        <begin position="119"/>
        <end position="129"/>
    </location>
</feature>